<dbReference type="EMBL" id="RXII01000047">
    <property type="protein sequence ID" value="RZN62417.1"/>
    <property type="molecule type" value="Genomic_DNA"/>
</dbReference>
<evidence type="ECO:0000313" key="6">
    <source>
        <dbReference type="EMBL" id="RZN62417.1"/>
    </source>
</evidence>
<dbReference type="InterPro" id="IPR014722">
    <property type="entry name" value="Rib_uL2_dom2"/>
</dbReference>
<dbReference type="PANTHER" id="PTHR11143">
    <property type="entry name" value="60S RIBOSOMAL PROTEIN L26 FAMILY MEMBER"/>
    <property type="match status" value="1"/>
</dbReference>
<dbReference type="GO" id="GO:0019843">
    <property type="term" value="F:rRNA binding"/>
    <property type="evidence" value="ECO:0007669"/>
    <property type="project" value="UniProtKB-UniRule"/>
</dbReference>
<comment type="similarity">
    <text evidence="1 4">Belongs to the universal ribosomal protein uL24 family.</text>
</comment>
<comment type="function">
    <text evidence="4">Located at the polypeptide exit tunnel on the outside of the subunit.</text>
</comment>
<dbReference type="Gene3D" id="2.30.30.30">
    <property type="match status" value="1"/>
</dbReference>
<dbReference type="HAMAP" id="MF_01326_A">
    <property type="entry name" value="Ribosomal_uL24_A"/>
    <property type="match status" value="1"/>
</dbReference>
<comment type="subunit">
    <text evidence="4">Part of the 50S ribosomal subunit.</text>
</comment>
<dbReference type="Proteomes" id="UP000316217">
    <property type="component" value="Unassembled WGS sequence"/>
</dbReference>
<gene>
    <name evidence="4" type="primary">rpl24</name>
    <name evidence="5" type="ORF">D6D85_04455</name>
    <name evidence="6" type="ORF">EF810_02855</name>
</gene>
<sequence length="124" mass="14505">MSSKPSKQRKYYFNAPLHRIGVMMSAHLSDKLREELGIRSLPVRKGDKVRVVRGDIKYRLKEGKVIRVDRKKRRIYIEGITRKKADGTEIPVPIHPSKVEIVEINRDDEERMKIIERRRAGEAS</sequence>
<dbReference type="OrthoDB" id="10899at2157"/>
<dbReference type="GO" id="GO:0006412">
    <property type="term" value="P:translation"/>
    <property type="evidence" value="ECO:0007669"/>
    <property type="project" value="UniProtKB-UniRule"/>
</dbReference>
<dbReference type="InterPro" id="IPR041988">
    <property type="entry name" value="Ribosomal_uL24_KOW"/>
</dbReference>
<evidence type="ECO:0000256" key="3">
    <source>
        <dbReference type="ARBA" id="ARBA00023274"/>
    </source>
</evidence>
<dbReference type="RefSeq" id="WP_125670833.1">
    <property type="nucleotide sequence ID" value="NZ_RCOS01000062.1"/>
</dbReference>
<evidence type="ECO:0000313" key="5">
    <source>
        <dbReference type="EMBL" id="RSN76210.1"/>
    </source>
</evidence>
<evidence type="ECO:0000313" key="7">
    <source>
        <dbReference type="Proteomes" id="UP000277582"/>
    </source>
</evidence>
<evidence type="ECO:0000256" key="2">
    <source>
        <dbReference type="ARBA" id="ARBA00022980"/>
    </source>
</evidence>
<dbReference type="FunFam" id="2.30.30.30:FF:000009">
    <property type="entry name" value="60S ribosomal protein L26"/>
    <property type="match status" value="1"/>
</dbReference>
<keyword evidence="2 4" id="KW-0689">Ribosomal protein</keyword>
<proteinExistence type="inferred from homology"/>
<dbReference type="Pfam" id="PF16906">
    <property type="entry name" value="Ribosomal_L26"/>
    <property type="match status" value="1"/>
</dbReference>
<keyword evidence="3 4" id="KW-0687">Ribonucleoprotein</keyword>
<dbReference type="InterPro" id="IPR005756">
    <property type="entry name" value="Ribosomal_uL24_euk/arc"/>
</dbReference>
<dbReference type="SUPFAM" id="SSF50104">
    <property type="entry name" value="Translation proteins SH3-like domain"/>
    <property type="match status" value="1"/>
</dbReference>
<dbReference type="CDD" id="cd06089">
    <property type="entry name" value="KOW_RPL26"/>
    <property type="match status" value="1"/>
</dbReference>
<reference evidence="6 8" key="2">
    <citation type="journal article" date="2019" name="Nat. Microbiol.">
        <title>Wide diversity of methane and short-chain alkane metabolisms in uncultured archaea.</title>
        <authorList>
            <person name="Borrel G."/>
            <person name="Adam P.S."/>
            <person name="McKay L.J."/>
            <person name="Chen L.X."/>
            <person name="Sierra-Garcia I.N."/>
            <person name="Sieber C.M."/>
            <person name="Letourneur Q."/>
            <person name="Ghozlane A."/>
            <person name="Andersen G.L."/>
            <person name="Li W.J."/>
            <person name="Hallam S.J."/>
            <person name="Muyzer G."/>
            <person name="de Oliveira V.M."/>
            <person name="Inskeep W.P."/>
            <person name="Banfield J.F."/>
            <person name="Gribaldo S."/>
        </authorList>
    </citation>
    <scope>NUCLEOTIDE SEQUENCE [LARGE SCALE GENOMIC DNA]</scope>
    <source>
        <strain evidence="6">NM4</strain>
    </source>
</reference>
<dbReference type="GO" id="GO:0015934">
    <property type="term" value="C:large ribosomal subunit"/>
    <property type="evidence" value="ECO:0007669"/>
    <property type="project" value="UniProtKB-UniRule"/>
</dbReference>
<evidence type="ECO:0000256" key="4">
    <source>
        <dbReference type="HAMAP-Rule" id="MF_01326"/>
    </source>
</evidence>
<evidence type="ECO:0000313" key="8">
    <source>
        <dbReference type="Proteomes" id="UP000316217"/>
    </source>
</evidence>
<dbReference type="InterPro" id="IPR008991">
    <property type="entry name" value="Translation_prot_SH3-like_sf"/>
</dbReference>
<reference evidence="5 7" key="1">
    <citation type="submission" date="2018-10" db="EMBL/GenBank/DDBJ databases">
        <title>Co-occurring genomic capacity for anaerobic methane metabolism and dissimilatory sulfite reduction discovered in the Korarchaeota.</title>
        <authorList>
            <person name="Mckay L.J."/>
            <person name="Dlakic M."/>
            <person name="Fields M.W."/>
            <person name="Delmont T.O."/>
            <person name="Eren A.M."/>
            <person name="Jay Z.J."/>
            <person name="Klingelsmith K.B."/>
            <person name="Rusch D.B."/>
            <person name="Inskeep W.P."/>
        </authorList>
    </citation>
    <scope>NUCLEOTIDE SEQUENCE [LARGE SCALE GENOMIC DNA]</scope>
    <source>
        <strain evidence="5 7">MDKW</strain>
    </source>
</reference>
<keyword evidence="4" id="KW-0694">RNA-binding</keyword>
<dbReference type="NCBIfam" id="TIGR01080">
    <property type="entry name" value="rplX_A_E"/>
    <property type="match status" value="1"/>
</dbReference>
<dbReference type="EMBL" id="RCOS01000062">
    <property type="protein sequence ID" value="RSN76210.1"/>
    <property type="molecule type" value="Genomic_DNA"/>
</dbReference>
<evidence type="ECO:0000256" key="1">
    <source>
        <dbReference type="ARBA" id="ARBA00010618"/>
    </source>
</evidence>
<keyword evidence="7" id="KW-1185">Reference proteome</keyword>
<dbReference type="GO" id="GO:0003735">
    <property type="term" value="F:structural constituent of ribosome"/>
    <property type="evidence" value="ECO:0007669"/>
    <property type="project" value="UniProtKB-UniRule"/>
</dbReference>
<organism evidence="5 7">
    <name type="scientific">Candidatus Methanodesulfokora washburnensis</name>
    <dbReference type="NCBI Taxonomy" id="2478471"/>
    <lineage>
        <taxon>Archaea</taxon>
        <taxon>Thermoproteota</taxon>
        <taxon>Candidatus Korarchaeia</taxon>
        <taxon>Candidatus Korarchaeia incertae sedis</taxon>
        <taxon>Candidatus Methanodesulfokora</taxon>
    </lineage>
</organism>
<keyword evidence="4" id="KW-0699">rRNA-binding</keyword>
<comment type="function">
    <text evidence="4">One of two assembly initiator proteins, it binds directly to the 5'-end of the 23S rRNA, where it nucleates assembly of the 50S subunit.</text>
</comment>
<dbReference type="Proteomes" id="UP000277582">
    <property type="component" value="Unassembled WGS sequence"/>
</dbReference>
<dbReference type="AlphaFoldDB" id="A0A429GQM7"/>
<comment type="caution">
    <text evidence="5">The sequence shown here is derived from an EMBL/GenBank/DDBJ whole genome shotgun (WGS) entry which is preliminary data.</text>
</comment>
<name>A0A429GQM7_9CREN</name>
<protein>
    <recommendedName>
        <fullName evidence="4">Large ribosomal subunit protein uL24</fullName>
    </recommendedName>
</protein>
<accession>A0A429GQM7</accession>